<sequence>MSTPTVTSESTPGAAPRRGRGPGRRTTGGAYDGAVLLADWLPHAWARTRTARLLAGGLFDGPLPDREIRAEIVDSARLATLRELATAGRPVGGICRCPGGPTLALYDSDDRILGSATVHGHGRVSWERPGFRDDLETAAPMALALFLYEHGVGNVVGDLLTPVVLELGFYEESEGPQFRPASVPAMLAERQVPEVLRDDLLGVAGNHAAELPQDRVCALAERLAAVETDAVSRATVLLNWLGRLPFPTEALWGEGVLVRRLLDILPEAELVAAAGSGPPVVALGALNWAAHQPENRAVVAAVAPSLRRILP</sequence>
<dbReference type="Proteomes" id="UP000680866">
    <property type="component" value="Chromosome"/>
</dbReference>
<feature type="region of interest" description="Disordered" evidence="1">
    <location>
        <begin position="1"/>
        <end position="27"/>
    </location>
</feature>
<keyword evidence="3" id="KW-1185">Reference proteome</keyword>
<feature type="compositionally biased region" description="Polar residues" evidence="1">
    <location>
        <begin position="1"/>
        <end position="10"/>
    </location>
</feature>
<name>A0A810N737_9ACTN</name>
<dbReference type="EMBL" id="AP023359">
    <property type="protein sequence ID" value="BCJ69087.1"/>
    <property type="molecule type" value="Genomic_DNA"/>
</dbReference>
<organism evidence="2 3">
    <name type="scientific">Polymorphospora rubra</name>
    <dbReference type="NCBI Taxonomy" id="338584"/>
    <lineage>
        <taxon>Bacteria</taxon>
        <taxon>Bacillati</taxon>
        <taxon>Actinomycetota</taxon>
        <taxon>Actinomycetes</taxon>
        <taxon>Micromonosporales</taxon>
        <taxon>Micromonosporaceae</taxon>
        <taxon>Polymorphospora</taxon>
    </lineage>
</organism>
<proteinExistence type="predicted"/>
<dbReference type="KEGG" id="pry:Prubr_61080"/>
<evidence type="ECO:0000256" key="1">
    <source>
        <dbReference type="SAM" id="MobiDB-lite"/>
    </source>
</evidence>
<protein>
    <submittedName>
        <fullName evidence="2">Uncharacterized protein</fullName>
    </submittedName>
</protein>
<reference evidence="2" key="1">
    <citation type="submission" date="2020-08" db="EMBL/GenBank/DDBJ databases">
        <title>Whole genome shotgun sequence of Polymorphospora rubra NBRC 101157.</title>
        <authorList>
            <person name="Komaki H."/>
            <person name="Tamura T."/>
        </authorList>
    </citation>
    <scope>NUCLEOTIDE SEQUENCE</scope>
    <source>
        <strain evidence="2">NBRC 101157</strain>
    </source>
</reference>
<dbReference type="AlphaFoldDB" id="A0A810N737"/>
<accession>A0A810N737</accession>
<evidence type="ECO:0000313" key="3">
    <source>
        <dbReference type="Proteomes" id="UP000680866"/>
    </source>
</evidence>
<evidence type="ECO:0000313" key="2">
    <source>
        <dbReference type="EMBL" id="BCJ69087.1"/>
    </source>
</evidence>
<gene>
    <name evidence="2" type="ORF">Prubr_61080</name>
</gene>